<keyword evidence="2" id="KW-1133">Transmembrane helix</keyword>
<dbReference type="InterPro" id="IPR021338">
    <property type="entry name" value="DUF2953"/>
</dbReference>
<gene>
    <name evidence="3" type="ORF">H8S44_09600</name>
</gene>
<evidence type="ECO:0000313" key="4">
    <source>
        <dbReference type="Proteomes" id="UP000649345"/>
    </source>
</evidence>
<accession>A0A923RP53</accession>
<evidence type="ECO:0000313" key="3">
    <source>
        <dbReference type="EMBL" id="MBC5660025.1"/>
    </source>
</evidence>
<keyword evidence="4" id="KW-1185">Reference proteome</keyword>
<name>A0A923RP53_9FIRM</name>
<evidence type="ECO:0000256" key="1">
    <source>
        <dbReference type="SAM" id="MobiDB-lite"/>
    </source>
</evidence>
<comment type="caution">
    <text evidence="3">The sequence shown here is derived from an EMBL/GenBank/DDBJ whole genome shotgun (WGS) entry which is preliminary data.</text>
</comment>
<feature type="transmembrane region" description="Helical" evidence="2">
    <location>
        <begin position="6"/>
        <end position="33"/>
    </location>
</feature>
<organism evidence="3 4">
    <name type="scientific">Anaerosacchariphilus hominis</name>
    <dbReference type="NCBI Taxonomy" id="2763017"/>
    <lineage>
        <taxon>Bacteria</taxon>
        <taxon>Bacillati</taxon>
        <taxon>Bacillota</taxon>
        <taxon>Clostridia</taxon>
        <taxon>Lachnospirales</taxon>
        <taxon>Lachnospiraceae</taxon>
        <taxon>Anaerosacchariphilus</taxon>
    </lineage>
</organism>
<dbReference type="Pfam" id="PF11167">
    <property type="entry name" value="DUF2953"/>
    <property type="match status" value="1"/>
</dbReference>
<feature type="compositionally biased region" description="Basic and acidic residues" evidence="1">
    <location>
        <begin position="113"/>
        <end position="141"/>
    </location>
</feature>
<dbReference type="Proteomes" id="UP000649345">
    <property type="component" value="Unassembled WGS sequence"/>
</dbReference>
<evidence type="ECO:0000256" key="2">
    <source>
        <dbReference type="SAM" id="Phobius"/>
    </source>
</evidence>
<reference evidence="3" key="1">
    <citation type="submission" date="2020-08" db="EMBL/GenBank/DDBJ databases">
        <title>Genome public.</title>
        <authorList>
            <person name="Liu C."/>
            <person name="Sun Q."/>
        </authorList>
    </citation>
    <scope>NUCLEOTIDE SEQUENCE</scope>
    <source>
        <strain evidence="3">NSJ-68</strain>
    </source>
</reference>
<feature type="region of interest" description="Disordered" evidence="1">
    <location>
        <begin position="102"/>
        <end position="141"/>
    </location>
</feature>
<sequence>MLHVLWLILKILLLIAAGLLGLLLLILALVLLVPVRYRGHVRKEEGFQAEGELSWLLRLVRVPVKLERDGISAKLKILCFTVKDLLAEEEAVEQKTVEALPADETLQQPQSRPRSDPDKQPERKTAEKPESEHSEVSEHSEAPERKKSLWNRIRIFLLAIRIFLKRLAGKLRNLKYTIHRFCVKIKRMKRFAGDDRTKAAFILAWAQVKRLLGKLLPNKLRGDIYFGTGDPALTGELLGAAAIFYPLYGTGVQVTPDFEETVLRGELFVEGRLRMVTLVQIAWKLFWDKNIRFVYAKFNG</sequence>
<dbReference type="EMBL" id="JACOOR010000005">
    <property type="protein sequence ID" value="MBC5660025.1"/>
    <property type="molecule type" value="Genomic_DNA"/>
</dbReference>
<keyword evidence="2" id="KW-0472">Membrane</keyword>
<protein>
    <submittedName>
        <fullName evidence="3">DUF2953 domain-containing protein</fullName>
    </submittedName>
</protein>
<dbReference type="AlphaFoldDB" id="A0A923RP53"/>
<dbReference type="RefSeq" id="WP_186873474.1">
    <property type="nucleotide sequence ID" value="NZ_JACOOR010000005.1"/>
</dbReference>
<keyword evidence="2" id="KW-0812">Transmembrane</keyword>
<proteinExistence type="predicted"/>